<comment type="subcellular location">
    <subcellularLocation>
        <location evidence="1 10">Cell membrane</location>
        <topology evidence="1 10">Multi-pass membrane protein</topology>
    </subcellularLocation>
</comment>
<keyword evidence="8 10" id="KW-0472">Membrane</keyword>
<dbReference type="Pfam" id="PF00999">
    <property type="entry name" value="Na_H_Exchanger"/>
    <property type="match status" value="1"/>
</dbReference>
<dbReference type="GO" id="GO:0005886">
    <property type="term" value="C:plasma membrane"/>
    <property type="evidence" value="ECO:0007669"/>
    <property type="project" value="UniProtKB-SubCell"/>
</dbReference>
<evidence type="ECO:0000256" key="2">
    <source>
        <dbReference type="ARBA" id="ARBA00022448"/>
    </source>
</evidence>
<feature type="transmembrane region" description="Helical" evidence="10">
    <location>
        <begin position="277"/>
        <end position="298"/>
    </location>
</feature>
<keyword evidence="7 10" id="KW-0406">Ion transport</keyword>
<reference evidence="12" key="2">
    <citation type="submission" date="2021-09" db="EMBL/GenBank/DDBJ databases">
        <authorList>
            <person name="Gilroy R."/>
        </authorList>
    </citation>
    <scope>NUCLEOTIDE SEQUENCE</scope>
    <source>
        <strain evidence="12">CHK171-7178</strain>
    </source>
</reference>
<dbReference type="Gene3D" id="6.10.140.1330">
    <property type="match status" value="1"/>
</dbReference>
<evidence type="ECO:0000256" key="9">
    <source>
        <dbReference type="ARBA" id="ARBA00023201"/>
    </source>
</evidence>
<evidence type="ECO:0000313" key="12">
    <source>
        <dbReference type="EMBL" id="HJF34357.1"/>
    </source>
</evidence>
<feature type="transmembrane region" description="Helical" evidence="10">
    <location>
        <begin position="182"/>
        <end position="201"/>
    </location>
</feature>
<evidence type="ECO:0000259" key="11">
    <source>
        <dbReference type="Pfam" id="PF00999"/>
    </source>
</evidence>
<evidence type="ECO:0000256" key="5">
    <source>
        <dbReference type="ARBA" id="ARBA00022989"/>
    </source>
</evidence>
<dbReference type="EMBL" id="DYWT01000319">
    <property type="protein sequence ID" value="HJF34357.1"/>
    <property type="molecule type" value="Genomic_DNA"/>
</dbReference>
<dbReference type="Proteomes" id="UP000698173">
    <property type="component" value="Unassembled WGS sequence"/>
</dbReference>
<dbReference type="InterPro" id="IPR006153">
    <property type="entry name" value="Cation/H_exchanger_TM"/>
</dbReference>
<protein>
    <submittedName>
        <fullName evidence="12">Na+/H+ antiporter</fullName>
    </submittedName>
</protein>
<comment type="function">
    <text evidence="10">Na(+)/H(+) antiporter that extrudes sodium in exchange for external protons.</text>
</comment>
<keyword evidence="4 10" id="KW-0812">Transmembrane</keyword>
<feature type="transmembrane region" description="Helical" evidence="10">
    <location>
        <begin position="351"/>
        <end position="377"/>
    </location>
</feature>
<evidence type="ECO:0000256" key="1">
    <source>
        <dbReference type="ARBA" id="ARBA00004651"/>
    </source>
</evidence>
<feature type="transmembrane region" description="Helical" evidence="10">
    <location>
        <begin position="389"/>
        <end position="412"/>
    </location>
</feature>
<feature type="domain" description="Cation/H+ exchanger transmembrane" evidence="11">
    <location>
        <begin position="13"/>
        <end position="412"/>
    </location>
</feature>
<dbReference type="GO" id="GO:0051453">
    <property type="term" value="P:regulation of intracellular pH"/>
    <property type="evidence" value="ECO:0007669"/>
    <property type="project" value="TreeGrafter"/>
</dbReference>
<feature type="transmembrane region" description="Helical" evidence="10">
    <location>
        <begin position="31"/>
        <end position="49"/>
    </location>
</feature>
<name>A0A921G3Y9_SPOPS</name>
<feature type="transmembrane region" description="Helical" evidence="10">
    <location>
        <begin position="213"/>
        <end position="232"/>
    </location>
</feature>
<dbReference type="GO" id="GO:0015386">
    <property type="term" value="F:potassium:proton antiporter activity"/>
    <property type="evidence" value="ECO:0007669"/>
    <property type="project" value="TreeGrafter"/>
</dbReference>
<gene>
    <name evidence="12" type="ORF">K8V56_21550</name>
</gene>
<dbReference type="GO" id="GO:0015385">
    <property type="term" value="F:sodium:proton antiporter activity"/>
    <property type="evidence" value="ECO:0007669"/>
    <property type="project" value="InterPro"/>
</dbReference>
<keyword evidence="5 10" id="KW-1133">Transmembrane helix</keyword>
<keyword evidence="3 10" id="KW-1003">Cell membrane</keyword>
<evidence type="ECO:0000256" key="10">
    <source>
        <dbReference type="RuleBase" id="RU366002"/>
    </source>
</evidence>
<feature type="transmembrane region" description="Helical" evidence="10">
    <location>
        <begin position="155"/>
        <end position="176"/>
    </location>
</feature>
<keyword evidence="6 10" id="KW-0915">Sodium</keyword>
<feature type="transmembrane region" description="Helical" evidence="10">
    <location>
        <begin position="113"/>
        <end position="134"/>
    </location>
</feature>
<keyword evidence="10" id="KW-0050">Antiport</keyword>
<comment type="similarity">
    <text evidence="10">Belongs to the monovalent cation:proton antiporter 1 (CPA1) transporter (TC 2.A.36) family.</text>
</comment>
<evidence type="ECO:0000313" key="13">
    <source>
        <dbReference type="Proteomes" id="UP000698173"/>
    </source>
</evidence>
<keyword evidence="2 10" id="KW-0813">Transport</keyword>
<evidence type="ECO:0000256" key="7">
    <source>
        <dbReference type="ARBA" id="ARBA00023065"/>
    </source>
</evidence>
<sequence>MGILISIFALLILLLITNIIAHYVTILPTALIQILVGVICALVIKDFTIEVETEWFLLLFIAPLLYNDGAHFPREELWKMRASILGNAIILVLLTTIVGGVFVHWMIPAIPLAAAFALAAILSPTDPVAVNGIAKRIHLPDQIMNLVRGESLINDASGLVAFNFAVLAVVTGYFSITNAAGNFLYMFIVGALLGVGLGLIINRLRYALRRRGLVDVVFHSLLQILTPFIIFFIAEEMFHASGVIAVVAAGIIYTIVKERTENFIAQEQVLTDNIWSIIAFILNGVIFLLLGLTLPTAMRSLLENEQISNWLLLGYVLALGFVVLGIRFVWSHSFNYFNYISSESITEKPTLKTSLITSLVGVRGTITMVGVLSIPLYTASNDLFPERSLIIFLAAGVILMTLIVATIFLPILSKDEANEQTTDLDLNGEKQRMILGAIQEIKSQQTVENTSIVYELLNEYTLMLHMLQSKNKNEEELRVYKEQLTVERLHCLVLERQYVEVYRKEHEVKPNILKSIEKSISVREKVIKSVGNRYIGQKLYQVLKNWKLGRLNEEELTRFLETEDAIQKFTFEKVLADLEERATASDQPEVLHSIIYYYNRLMNKKELPPKVEAVQSIMDEQKEILSLNAIEGQRKEISKMFEDGAINTEEAKELRRFVNYLESVVLYEYVE</sequence>
<feature type="transmembrane region" description="Helical" evidence="10">
    <location>
        <begin position="84"/>
        <end position="107"/>
    </location>
</feature>
<dbReference type="InterPro" id="IPR004705">
    <property type="entry name" value="Cation/H_exchanger_CPA1_bac"/>
</dbReference>
<dbReference type="PANTHER" id="PTHR10110">
    <property type="entry name" value="SODIUM/HYDROGEN EXCHANGER"/>
    <property type="match status" value="1"/>
</dbReference>
<proteinExistence type="inferred from homology"/>
<keyword evidence="9 10" id="KW-0739">Sodium transport</keyword>
<accession>A0A921G3Y9</accession>
<reference evidence="12" key="1">
    <citation type="journal article" date="2021" name="PeerJ">
        <title>Extensive microbial diversity within the chicken gut microbiome revealed by metagenomics and culture.</title>
        <authorList>
            <person name="Gilroy R."/>
            <person name="Ravi A."/>
            <person name="Getino M."/>
            <person name="Pursley I."/>
            <person name="Horton D.L."/>
            <person name="Alikhan N.F."/>
            <person name="Baker D."/>
            <person name="Gharbi K."/>
            <person name="Hall N."/>
            <person name="Watson M."/>
            <person name="Adriaenssens E.M."/>
            <person name="Foster-Nyarko E."/>
            <person name="Jarju S."/>
            <person name="Secka A."/>
            <person name="Antonio M."/>
            <person name="Oren A."/>
            <person name="Chaudhuri R.R."/>
            <person name="La Ragione R."/>
            <person name="Hildebrand F."/>
            <person name="Pallen M.J."/>
        </authorList>
    </citation>
    <scope>NUCLEOTIDE SEQUENCE</scope>
    <source>
        <strain evidence="12">CHK171-7178</strain>
    </source>
</reference>
<feature type="transmembrane region" description="Helical" evidence="10">
    <location>
        <begin position="310"/>
        <end position="330"/>
    </location>
</feature>
<organism evidence="12 13">
    <name type="scientific">Sporosarcina psychrophila</name>
    <name type="common">Bacillus psychrophilus</name>
    <dbReference type="NCBI Taxonomy" id="1476"/>
    <lineage>
        <taxon>Bacteria</taxon>
        <taxon>Bacillati</taxon>
        <taxon>Bacillota</taxon>
        <taxon>Bacilli</taxon>
        <taxon>Bacillales</taxon>
        <taxon>Caryophanaceae</taxon>
        <taxon>Sporosarcina</taxon>
    </lineage>
</organism>
<evidence type="ECO:0000256" key="6">
    <source>
        <dbReference type="ARBA" id="ARBA00023053"/>
    </source>
</evidence>
<dbReference type="InterPro" id="IPR018422">
    <property type="entry name" value="Cation/H_exchanger_CPA1"/>
</dbReference>
<evidence type="ECO:0000256" key="4">
    <source>
        <dbReference type="ARBA" id="ARBA00022692"/>
    </source>
</evidence>
<dbReference type="PANTHER" id="PTHR10110:SF86">
    <property type="entry name" value="SODIUM_HYDROGEN EXCHANGER 7"/>
    <property type="match status" value="1"/>
</dbReference>
<dbReference type="NCBIfam" id="TIGR00831">
    <property type="entry name" value="a_cpa1"/>
    <property type="match status" value="1"/>
</dbReference>
<evidence type="ECO:0000256" key="8">
    <source>
        <dbReference type="ARBA" id="ARBA00023136"/>
    </source>
</evidence>
<evidence type="ECO:0000256" key="3">
    <source>
        <dbReference type="ARBA" id="ARBA00022475"/>
    </source>
</evidence>
<comment type="caution">
    <text evidence="12">The sequence shown here is derived from an EMBL/GenBank/DDBJ whole genome shotgun (WGS) entry which is preliminary data.</text>
</comment>
<dbReference type="GO" id="GO:0098719">
    <property type="term" value="P:sodium ion import across plasma membrane"/>
    <property type="evidence" value="ECO:0007669"/>
    <property type="project" value="TreeGrafter"/>
</dbReference>
<feature type="transmembrane region" description="Helical" evidence="10">
    <location>
        <begin position="238"/>
        <end position="256"/>
    </location>
</feature>
<dbReference type="AlphaFoldDB" id="A0A921G3Y9"/>